<keyword evidence="1" id="KW-1003">Cell membrane</keyword>
<dbReference type="GO" id="GO:0005886">
    <property type="term" value="C:plasma membrane"/>
    <property type="evidence" value="ECO:0007669"/>
    <property type="project" value="UniProtKB-UniRule"/>
</dbReference>
<dbReference type="EMBL" id="NIBQ01000001">
    <property type="protein sequence ID" value="OUZ34700.1"/>
    <property type="molecule type" value="Genomic_DNA"/>
</dbReference>
<dbReference type="NCBIfam" id="TIGR04092">
    <property type="entry name" value="LTA_DltD"/>
    <property type="match status" value="1"/>
</dbReference>
<dbReference type="GO" id="GO:0070395">
    <property type="term" value="P:lipoteichoic acid biosynthetic process"/>
    <property type="evidence" value="ECO:0007669"/>
    <property type="project" value="UniProtKB-UniRule"/>
</dbReference>
<dbReference type="EMBL" id="CP147246">
    <property type="protein sequence ID" value="WYJ95233.1"/>
    <property type="molecule type" value="Genomic_DNA"/>
</dbReference>
<dbReference type="PANTHER" id="PTHR40039:SF1">
    <property type="entry name" value="PROTEIN DLTD"/>
    <property type="match status" value="1"/>
</dbReference>
<accession>A0A200JDF1</accession>
<evidence type="ECO:0000313" key="3">
    <source>
        <dbReference type="EMBL" id="OUZ34700.1"/>
    </source>
</evidence>
<dbReference type="InterPro" id="IPR023896">
    <property type="entry name" value="LTA_DltD"/>
</dbReference>
<dbReference type="InterPro" id="IPR006998">
    <property type="entry name" value="DltD"/>
</dbReference>
<sequence length="421" mass="48313">MTMKKKIWGIIGPILVSAVLLAVFFFAPFKIDVDSKHVLADASTSMATNVLKGDAIKNKAIGSKEYVPFFGSSELSRISPFHPSVLAEKYDRDYRPFLLGAPGTQSLTQAMMMQSMGKNLSHKKVVFILSPQWFVEQGVTNDYFNAYYSELQTYQWVSDLKTVTEDDKYFAERLLDFPKVRDDKRLTSALSDIRAGELPDTSDKQYIELMLNMFSREDELFSKIGMVSKNQAIEKAEKHLPNVYDEQALDDLAITIGRKATSNNPFEISNPFYTKRVKKKLNHLENSQKNWNYLSSPEYSDLQLALSQLSQDNAEVLFIIPPVNKRWTDFTGLSQEMLQGFSKKVKYQLESQGFTNIADFSKECDTQYFMADTIHLGWRGWLAADQRIRPFLEDKKVTTPNYQLNPAFYSKEWQEQDPADL</sequence>
<keyword evidence="5" id="KW-1185">Reference proteome</keyword>
<evidence type="ECO:0000313" key="5">
    <source>
        <dbReference type="Proteomes" id="UP000196151"/>
    </source>
</evidence>
<keyword evidence="2" id="KW-1133">Transmembrane helix</keyword>
<gene>
    <name evidence="3" type="ORF">A5889_000175</name>
    <name evidence="4" type="ORF">A5889_002781</name>
</gene>
<keyword evidence="2" id="KW-0812">Transmembrane</keyword>
<dbReference type="UniPathway" id="UPA00556"/>
<dbReference type="Proteomes" id="UP000196151">
    <property type="component" value="Chromosome"/>
</dbReference>
<evidence type="ECO:0000256" key="2">
    <source>
        <dbReference type="SAM" id="Phobius"/>
    </source>
</evidence>
<reference evidence="3" key="1">
    <citation type="submission" date="2017-05" db="EMBL/GenBank/DDBJ databases">
        <title>The Genome Sequence of Enterococcus sp. 9D6_DIV0238.</title>
        <authorList>
            <consortium name="The Broad Institute Genomics Platform"/>
            <consortium name="The Broad Institute Genomic Center for Infectious Diseases"/>
            <person name="Earl A."/>
            <person name="Manson A."/>
            <person name="Schwartman J."/>
            <person name="Gilmore M."/>
            <person name="Abouelleil A."/>
            <person name="Cao P."/>
            <person name="Chapman S."/>
            <person name="Cusick C."/>
            <person name="Shea T."/>
            <person name="Young S."/>
            <person name="Neafsey D."/>
            <person name="Nusbaum C."/>
            <person name="Birren B."/>
        </authorList>
    </citation>
    <scope>NUCLEOTIDE SEQUENCE [LARGE SCALE GENOMIC DNA]</scope>
    <source>
        <strain evidence="3">9D6_DIV0238</strain>
    </source>
</reference>
<dbReference type="AlphaFoldDB" id="A0A200JDF1"/>
<comment type="pathway">
    <text evidence="1">Cell wall biogenesis; lipoteichoic acid biosynthesis.</text>
</comment>
<evidence type="ECO:0000256" key="1">
    <source>
        <dbReference type="PIRNR" id="PIRNR021438"/>
    </source>
</evidence>
<reference evidence="4" key="2">
    <citation type="submission" date="2017-05" db="EMBL/GenBank/DDBJ databases">
        <authorList>
            <consortium name="The Broad Institute Genomics Platform"/>
            <consortium name="The Broad Institute Genomic Center for Infectious Diseases"/>
            <person name="Earl A."/>
            <person name="Manson A."/>
            <person name="Schwartman J."/>
            <person name="Gilmore M."/>
            <person name="Abouelleil A."/>
            <person name="Cao P."/>
            <person name="Chapman S."/>
            <person name="Cusick C."/>
            <person name="Shea T."/>
            <person name="Young S."/>
            <person name="Neafsey D."/>
            <person name="Nusbaum C."/>
            <person name="Birren B."/>
        </authorList>
    </citation>
    <scope>NUCLEOTIDE SEQUENCE</scope>
    <source>
        <strain evidence="4">9D6_DIV0238</strain>
    </source>
</reference>
<comment type="similarity">
    <text evidence="1">Belongs to the DltD family.</text>
</comment>
<name>A0A200JDF1_9ENTE</name>
<organism evidence="3">
    <name type="scientific">Candidatus Enterococcus dunnyi</name>
    <dbReference type="NCBI Taxonomy" id="1834192"/>
    <lineage>
        <taxon>Bacteria</taxon>
        <taxon>Bacillati</taxon>
        <taxon>Bacillota</taxon>
        <taxon>Bacilli</taxon>
        <taxon>Lactobacillales</taxon>
        <taxon>Enterococcaceae</taxon>
        <taxon>Enterococcus</taxon>
    </lineage>
</organism>
<keyword evidence="1 2" id="KW-0472">Membrane</keyword>
<evidence type="ECO:0000313" key="4">
    <source>
        <dbReference type="EMBL" id="WYJ95233.1"/>
    </source>
</evidence>
<reference evidence="4" key="3">
    <citation type="submission" date="2024-03" db="EMBL/GenBank/DDBJ databases">
        <title>The Genome Sequence of Enterococcus sp. DIV0238c.</title>
        <authorList>
            <consortium name="The Broad Institute Genomics Platform"/>
            <consortium name="The Broad Institute Microbial Omics Core"/>
            <consortium name="The Broad Institute Genomic Center for Infectious Diseases"/>
            <person name="Earl A."/>
            <person name="Manson A."/>
            <person name="Gilmore M."/>
            <person name="Schwartman J."/>
            <person name="Shea T."/>
            <person name="Abouelleil A."/>
            <person name="Cao P."/>
            <person name="Chapman S."/>
            <person name="Cusick C."/>
            <person name="Young S."/>
            <person name="Neafsey D."/>
            <person name="Nusbaum C."/>
            <person name="Birren B."/>
        </authorList>
    </citation>
    <scope>NUCLEOTIDE SEQUENCE</scope>
    <source>
        <strain evidence="4">9D6_DIV0238</strain>
    </source>
</reference>
<dbReference type="PIRSF" id="PIRSF021438">
    <property type="entry name" value="DltD"/>
    <property type="match status" value="1"/>
</dbReference>
<feature type="transmembrane region" description="Helical" evidence="2">
    <location>
        <begin position="7"/>
        <end position="27"/>
    </location>
</feature>
<dbReference type="Pfam" id="PF04914">
    <property type="entry name" value="DltD"/>
    <property type="match status" value="1"/>
</dbReference>
<proteinExistence type="inferred from homology"/>
<dbReference type="PANTHER" id="PTHR40039">
    <property type="entry name" value="PROTEIN DLTD"/>
    <property type="match status" value="1"/>
</dbReference>
<dbReference type="RefSeq" id="WP_176372735.1">
    <property type="nucleotide sequence ID" value="NZ_CP147246.1"/>
</dbReference>
<protein>
    <recommendedName>
        <fullName evidence="1">Protein DltD</fullName>
    </recommendedName>
</protein>